<gene>
    <name evidence="1" type="ORF">PaecuDRAFT_4649</name>
</gene>
<protein>
    <submittedName>
        <fullName evidence="1">Transcriptional regulator, BadM/Rrf2 family</fullName>
    </submittedName>
</protein>
<dbReference type="PANTHER" id="PTHR33221">
    <property type="entry name" value="WINGED HELIX-TURN-HELIX TRANSCRIPTIONAL REGULATOR, RRF2 FAMILY"/>
    <property type="match status" value="1"/>
</dbReference>
<dbReference type="PANTHER" id="PTHR33221:SF15">
    <property type="entry name" value="HTH-TYPE TRANSCRIPTIONAL REGULATOR YWGB-RELATED"/>
    <property type="match status" value="1"/>
</dbReference>
<dbReference type="OrthoDB" id="32510at2"/>
<dbReference type="Gene3D" id="1.10.10.10">
    <property type="entry name" value="Winged helix-like DNA-binding domain superfamily/Winged helix DNA-binding domain"/>
    <property type="match status" value="1"/>
</dbReference>
<dbReference type="STRING" id="717606.PaecuDRAFT_4649"/>
<organism evidence="1 2">
    <name type="scientific">Paenibacillus curdlanolyticus YK9</name>
    <dbReference type="NCBI Taxonomy" id="717606"/>
    <lineage>
        <taxon>Bacteria</taxon>
        <taxon>Bacillati</taxon>
        <taxon>Bacillota</taxon>
        <taxon>Bacilli</taxon>
        <taxon>Bacillales</taxon>
        <taxon>Paenibacillaceae</taxon>
        <taxon>Paenibacillus</taxon>
    </lineage>
</organism>
<accession>E0IG58</accession>
<evidence type="ECO:0000313" key="1">
    <source>
        <dbReference type="EMBL" id="EFM08638.1"/>
    </source>
</evidence>
<dbReference type="InterPro" id="IPR036388">
    <property type="entry name" value="WH-like_DNA-bd_sf"/>
</dbReference>
<dbReference type="GO" id="GO:0003700">
    <property type="term" value="F:DNA-binding transcription factor activity"/>
    <property type="evidence" value="ECO:0007669"/>
    <property type="project" value="TreeGrafter"/>
</dbReference>
<dbReference type="Pfam" id="PF02082">
    <property type="entry name" value="Rrf2"/>
    <property type="match status" value="1"/>
</dbReference>
<proteinExistence type="predicted"/>
<dbReference type="RefSeq" id="WP_006040629.1">
    <property type="nucleotide sequence ID" value="NZ_AEDD01000015.1"/>
</dbReference>
<dbReference type="InterPro" id="IPR036390">
    <property type="entry name" value="WH_DNA-bd_sf"/>
</dbReference>
<dbReference type="GO" id="GO:0005829">
    <property type="term" value="C:cytosol"/>
    <property type="evidence" value="ECO:0007669"/>
    <property type="project" value="TreeGrafter"/>
</dbReference>
<dbReference type="Proteomes" id="UP000005387">
    <property type="component" value="Unassembled WGS sequence"/>
</dbReference>
<evidence type="ECO:0000313" key="2">
    <source>
        <dbReference type="Proteomes" id="UP000005387"/>
    </source>
</evidence>
<dbReference type="InterPro" id="IPR000944">
    <property type="entry name" value="Tscrpt_reg_Rrf2"/>
</dbReference>
<keyword evidence="2" id="KW-1185">Reference proteome</keyword>
<dbReference type="AlphaFoldDB" id="E0IG58"/>
<reference evidence="1 2" key="1">
    <citation type="submission" date="2010-07" db="EMBL/GenBank/DDBJ databases">
        <title>The draft genome of Paenibacillus curdlanolyticus YK9.</title>
        <authorList>
            <consortium name="US DOE Joint Genome Institute (JGI-PGF)"/>
            <person name="Lucas S."/>
            <person name="Copeland A."/>
            <person name="Lapidus A."/>
            <person name="Cheng J.-F."/>
            <person name="Bruce D."/>
            <person name="Goodwin L."/>
            <person name="Pitluck S."/>
            <person name="Land M.L."/>
            <person name="Hauser L."/>
            <person name="Chang Y.-J."/>
            <person name="Jeffries C."/>
            <person name="Anderson I.J."/>
            <person name="Johnson E."/>
            <person name="Loganathan U."/>
            <person name="Mulhopadhyay B."/>
            <person name="Kyrpides N."/>
            <person name="Woyke T.J."/>
        </authorList>
    </citation>
    <scope>NUCLEOTIDE SEQUENCE [LARGE SCALE GENOMIC DNA]</scope>
    <source>
        <strain evidence="1 2">YK9</strain>
    </source>
</reference>
<dbReference type="EMBL" id="AEDD01000015">
    <property type="protein sequence ID" value="EFM08638.1"/>
    <property type="molecule type" value="Genomic_DNA"/>
</dbReference>
<dbReference type="SUPFAM" id="SSF46785">
    <property type="entry name" value="Winged helix' DNA-binding domain"/>
    <property type="match status" value="1"/>
</dbReference>
<dbReference type="eggNOG" id="COG1959">
    <property type="taxonomic scope" value="Bacteria"/>
</dbReference>
<sequence length="149" mass="15982">MNTTNRSIPGPPRFGIAVHALVWLSQSGCVVSSAMMAGQVNSHATFLRRIMVHLVQAGMVEAKEGRDGGYFLRKSPADITLADVYMAVKSDCGTEQASVAADDEGGCGAAGQQLDSVLESIMGQAEQHTIDYLRQFTVDDVMRQVDFTA</sequence>
<name>E0IG58_9BACL</name>
<dbReference type="PROSITE" id="PS51197">
    <property type="entry name" value="HTH_RRF2_2"/>
    <property type="match status" value="1"/>
</dbReference>